<gene>
    <name evidence="1" type="ORF">SMN809_LOCUS41182</name>
</gene>
<proteinExistence type="predicted"/>
<sequence>MRFDKLFIKKQEKTLIILFQQPTDEINQQPLTTSIPLKLNTSFSTPNNFTSLRRDSPLIKA</sequence>
<comment type="caution">
    <text evidence="1">The sequence shown here is derived from an EMBL/GenBank/DDBJ whole genome shotgun (WGS) entry which is preliminary data.</text>
</comment>
<dbReference type="AlphaFoldDB" id="A0A8S2ZR74"/>
<feature type="non-terminal residue" evidence="1">
    <location>
        <position position="1"/>
    </location>
</feature>
<dbReference type="EMBL" id="CAJOBI010115445">
    <property type="protein sequence ID" value="CAF4652968.1"/>
    <property type="molecule type" value="Genomic_DNA"/>
</dbReference>
<reference evidence="1" key="1">
    <citation type="submission" date="2021-02" db="EMBL/GenBank/DDBJ databases">
        <authorList>
            <person name="Nowell W R."/>
        </authorList>
    </citation>
    <scope>NUCLEOTIDE SEQUENCE</scope>
</reference>
<name>A0A8S2ZR74_9BILA</name>
<organism evidence="1 2">
    <name type="scientific">Rotaria magnacalcarata</name>
    <dbReference type="NCBI Taxonomy" id="392030"/>
    <lineage>
        <taxon>Eukaryota</taxon>
        <taxon>Metazoa</taxon>
        <taxon>Spiralia</taxon>
        <taxon>Gnathifera</taxon>
        <taxon>Rotifera</taxon>
        <taxon>Eurotatoria</taxon>
        <taxon>Bdelloidea</taxon>
        <taxon>Philodinida</taxon>
        <taxon>Philodinidae</taxon>
        <taxon>Rotaria</taxon>
    </lineage>
</organism>
<feature type="non-terminal residue" evidence="1">
    <location>
        <position position="61"/>
    </location>
</feature>
<dbReference type="Proteomes" id="UP000676336">
    <property type="component" value="Unassembled WGS sequence"/>
</dbReference>
<evidence type="ECO:0000313" key="1">
    <source>
        <dbReference type="EMBL" id="CAF4652968.1"/>
    </source>
</evidence>
<accession>A0A8S2ZR74</accession>
<protein>
    <submittedName>
        <fullName evidence="1">Uncharacterized protein</fullName>
    </submittedName>
</protein>
<evidence type="ECO:0000313" key="2">
    <source>
        <dbReference type="Proteomes" id="UP000676336"/>
    </source>
</evidence>